<evidence type="ECO:0000313" key="4">
    <source>
        <dbReference type="Proteomes" id="UP001374535"/>
    </source>
</evidence>
<keyword evidence="4" id="KW-1185">Reference proteome</keyword>
<organism evidence="3 4">
    <name type="scientific">Vigna mungo</name>
    <name type="common">Black gram</name>
    <name type="synonym">Phaseolus mungo</name>
    <dbReference type="NCBI Taxonomy" id="3915"/>
    <lineage>
        <taxon>Eukaryota</taxon>
        <taxon>Viridiplantae</taxon>
        <taxon>Streptophyta</taxon>
        <taxon>Embryophyta</taxon>
        <taxon>Tracheophyta</taxon>
        <taxon>Spermatophyta</taxon>
        <taxon>Magnoliopsida</taxon>
        <taxon>eudicotyledons</taxon>
        <taxon>Gunneridae</taxon>
        <taxon>Pentapetalae</taxon>
        <taxon>rosids</taxon>
        <taxon>fabids</taxon>
        <taxon>Fabales</taxon>
        <taxon>Fabaceae</taxon>
        <taxon>Papilionoideae</taxon>
        <taxon>50 kb inversion clade</taxon>
        <taxon>NPAAA clade</taxon>
        <taxon>indigoferoid/millettioid clade</taxon>
        <taxon>Phaseoleae</taxon>
        <taxon>Vigna</taxon>
    </lineage>
</organism>
<evidence type="ECO:0000259" key="2">
    <source>
        <dbReference type="Pfam" id="PF03108"/>
    </source>
</evidence>
<dbReference type="AlphaFoldDB" id="A0AAQ3NW92"/>
<gene>
    <name evidence="3" type="ORF">V8G54_010663</name>
</gene>
<feature type="compositionally biased region" description="Acidic residues" evidence="1">
    <location>
        <begin position="43"/>
        <end position="100"/>
    </location>
</feature>
<feature type="compositionally biased region" description="Basic and acidic residues" evidence="1">
    <location>
        <begin position="29"/>
        <end position="42"/>
    </location>
</feature>
<sequence>MWPASPILCSLALHQIEAPIVKQNVEEDEVHHAEEAEVHDVNDFELQDVQEDDDEDEGGHDGNDEGGQDAADDEDEDADDGEYEDEDENVDDSISEESESLVDVRVECDMRTSKGQPCSPKGECSMTSDNDSMHDVRGLSDIEWVSDELDSGPDSEDDDASIPKTLFPTFSMPKSLGEYKWEVGTYFTDKKEFTDAIRTYAFSNGRNLKLIKNDKKRVTIKCLGGNEKCKWYAYCAYMS</sequence>
<feature type="region of interest" description="Disordered" evidence="1">
    <location>
        <begin position="27"/>
        <end position="103"/>
    </location>
</feature>
<feature type="domain" description="Transposase MuDR plant" evidence="2">
    <location>
        <begin position="179"/>
        <end position="231"/>
    </location>
</feature>
<name>A0AAQ3NW92_VIGMU</name>
<feature type="region of interest" description="Disordered" evidence="1">
    <location>
        <begin position="112"/>
        <end position="131"/>
    </location>
</feature>
<protein>
    <recommendedName>
        <fullName evidence="2">Transposase MuDR plant domain-containing protein</fullName>
    </recommendedName>
</protein>
<dbReference type="InterPro" id="IPR004332">
    <property type="entry name" value="Transposase_MuDR"/>
</dbReference>
<evidence type="ECO:0000256" key="1">
    <source>
        <dbReference type="SAM" id="MobiDB-lite"/>
    </source>
</evidence>
<reference evidence="3 4" key="1">
    <citation type="journal article" date="2023" name="Life. Sci Alliance">
        <title>Evolutionary insights into 3D genome organization and epigenetic landscape of Vigna mungo.</title>
        <authorList>
            <person name="Junaid A."/>
            <person name="Singh B."/>
            <person name="Bhatia S."/>
        </authorList>
    </citation>
    <scope>NUCLEOTIDE SEQUENCE [LARGE SCALE GENOMIC DNA]</scope>
    <source>
        <strain evidence="3">Urdbean</strain>
    </source>
</reference>
<proteinExistence type="predicted"/>
<dbReference type="EMBL" id="CP144698">
    <property type="protein sequence ID" value="WVZ17681.1"/>
    <property type="molecule type" value="Genomic_DNA"/>
</dbReference>
<accession>A0AAQ3NW92</accession>
<dbReference type="Pfam" id="PF03108">
    <property type="entry name" value="DBD_Tnp_Mut"/>
    <property type="match status" value="1"/>
</dbReference>
<evidence type="ECO:0000313" key="3">
    <source>
        <dbReference type="EMBL" id="WVZ17681.1"/>
    </source>
</evidence>
<dbReference type="Proteomes" id="UP001374535">
    <property type="component" value="Chromosome 3"/>
</dbReference>